<dbReference type="InterPro" id="IPR008978">
    <property type="entry name" value="HSP20-like_chaperone"/>
</dbReference>
<dbReference type="Pfam" id="PF00011">
    <property type="entry name" value="HSP20"/>
    <property type="match status" value="1"/>
</dbReference>
<evidence type="ECO:0000313" key="4">
    <source>
        <dbReference type="EMBL" id="TDY53163.1"/>
    </source>
</evidence>
<evidence type="ECO:0000256" key="2">
    <source>
        <dbReference type="RuleBase" id="RU003616"/>
    </source>
</evidence>
<dbReference type="RefSeq" id="WP_166670217.1">
    <property type="nucleotide sequence ID" value="NZ_SORI01000032.1"/>
</dbReference>
<dbReference type="InterPro" id="IPR031107">
    <property type="entry name" value="Small_HSP"/>
</dbReference>
<dbReference type="Proteomes" id="UP000295066">
    <property type="component" value="Unassembled WGS sequence"/>
</dbReference>
<keyword evidence="5" id="KW-1185">Reference proteome</keyword>
<dbReference type="AlphaFoldDB" id="A0A4R8LXU1"/>
<accession>A0A4R8LXU1</accession>
<evidence type="ECO:0000259" key="3">
    <source>
        <dbReference type="PROSITE" id="PS01031"/>
    </source>
</evidence>
<name>A0A4R8LXU1_9BACT</name>
<protein>
    <submittedName>
        <fullName evidence="4">HSP20 family protein</fullName>
    </submittedName>
</protein>
<comment type="similarity">
    <text evidence="1 2">Belongs to the small heat shock protein (HSP20) family.</text>
</comment>
<dbReference type="SUPFAM" id="SSF49764">
    <property type="entry name" value="HSP20-like chaperones"/>
    <property type="match status" value="1"/>
</dbReference>
<reference evidence="4 5" key="1">
    <citation type="submission" date="2019-03" db="EMBL/GenBank/DDBJ databases">
        <title>Genomic Encyclopedia of Type Strains, Phase IV (KMG-IV): sequencing the most valuable type-strain genomes for metagenomic binning, comparative biology and taxonomic classification.</title>
        <authorList>
            <person name="Goeker M."/>
        </authorList>
    </citation>
    <scope>NUCLEOTIDE SEQUENCE [LARGE SCALE GENOMIC DNA]</scope>
    <source>
        <strain evidence="4 5">DSM 25964</strain>
    </source>
</reference>
<evidence type="ECO:0000256" key="1">
    <source>
        <dbReference type="PROSITE-ProRule" id="PRU00285"/>
    </source>
</evidence>
<dbReference type="Gene3D" id="2.60.40.790">
    <property type="match status" value="1"/>
</dbReference>
<proteinExistence type="inferred from homology"/>
<feature type="domain" description="SHSP" evidence="3">
    <location>
        <begin position="47"/>
        <end position="160"/>
    </location>
</feature>
<dbReference type="PROSITE" id="PS01031">
    <property type="entry name" value="SHSP"/>
    <property type="match status" value="1"/>
</dbReference>
<sequence>MTRRFLAIRPNDMAQPIAPFASVDRMMRDMLRAFGEFSSDMGYAQETERVPAVPRGDFYRKDGKVFAEFELPGIDPSKVELNVFEDRLTLQAEKSDEKTVEENDLFRSERYFGKVSRSIQFPLEVDPDTAKATFKNGVLTVEVSEKIQAEKMKKVAIEEKA</sequence>
<gene>
    <name evidence="4" type="ORF">C8D99_13211</name>
</gene>
<dbReference type="PANTHER" id="PTHR11527">
    <property type="entry name" value="HEAT-SHOCK PROTEIN 20 FAMILY MEMBER"/>
    <property type="match status" value="1"/>
</dbReference>
<comment type="caution">
    <text evidence="4">The sequence shown here is derived from an EMBL/GenBank/DDBJ whole genome shotgun (WGS) entry which is preliminary data.</text>
</comment>
<organism evidence="4 5">
    <name type="scientific">Aminivibrio pyruvatiphilus</name>
    <dbReference type="NCBI Taxonomy" id="1005740"/>
    <lineage>
        <taxon>Bacteria</taxon>
        <taxon>Thermotogati</taxon>
        <taxon>Synergistota</taxon>
        <taxon>Synergistia</taxon>
        <taxon>Synergistales</taxon>
        <taxon>Aminobacteriaceae</taxon>
        <taxon>Aminivibrio</taxon>
    </lineage>
</organism>
<dbReference type="EMBL" id="SORI01000032">
    <property type="protein sequence ID" value="TDY53163.1"/>
    <property type="molecule type" value="Genomic_DNA"/>
</dbReference>
<evidence type="ECO:0000313" key="5">
    <source>
        <dbReference type="Proteomes" id="UP000295066"/>
    </source>
</evidence>
<dbReference type="CDD" id="cd06464">
    <property type="entry name" value="ACD_sHsps-like"/>
    <property type="match status" value="1"/>
</dbReference>
<dbReference type="InterPro" id="IPR002068">
    <property type="entry name" value="A-crystallin/Hsp20_dom"/>
</dbReference>